<keyword evidence="3" id="KW-1185">Reference proteome</keyword>
<organism evidence="2 3">
    <name type="scientific">Amniculicola lignicola CBS 123094</name>
    <dbReference type="NCBI Taxonomy" id="1392246"/>
    <lineage>
        <taxon>Eukaryota</taxon>
        <taxon>Fungi</taxon>
        <taxon>Dikarya</taxon>
        <taxon>Ascomycota</taxon>
        <taxon>Pezizomycotina</taxon>
        <taxon>Dothideomycetes</taxon>
        <taxon>Pleosporomycetidae</taxon>
        <taxon>Pleosporales</taxon>
        <taxon>Amniculicolaceae</taxon>
        <taxon>Amniculicola</taxon>
    </lineage>
</organism>
<name>A0A6A5X499_9PLEO</name>
<gene>
    <name evidence="2" type="ORF">P154DRAFT_3275</name>
</gene>
<reference evidence="2" key="1">
    <citation type="journal article" date="2020" name="Stud. Mycol.">
        <title>101 Dothideomycetes genomes: a test case for predicting lifestyles and emergence of pathogens.</title>
        <authorList>
            <person name="Haridas S."/>
            <person name="Albert R."/>
            <person name="Binder M."/>
            <person name="Bloem J."/>
            <person name="Labutti K."/>
            <person name="Salamov A."/>
            <person name="Andreopoulos B."/>
            <person name="Baker S."/>
            <person name="Barry K."/>
            <person name="Bills G."/>
            <person name="Bluhm B."/>
            <person name="Cannon C."/>
            <person name="Castanera R."/>
            <person name="Culley D."/>
            <person name="Daum C."/>
            <person name="Ezra D."/>
            <person name="Gonzalez J."/>
            <person name="Henrissat B."/>
            <person name="Kuo A."/>
            <person name="Liang C."/>
            <person name="Lipzen A."/>
            <person name="Lutzoni F."/>
            <person name="Magnuson J."/>
            <person name="Mondo S."/>
            <person name="Nolan M."/>
            <person name="Ohm R."/>
            <person name="Pangilinan J."/>
            <person name="Park H.-J."/>
            <person name="Ramirez L."/>
            <person name="Alfaro M."/>
            <person name="Sun H."/>
            <person name="Tritt A."/>
            <person name="Yoshinaga Y."/>
            <person name="Zwiers L.-H."/>
            <person name="Turgeon B."/>
            <person name="Goodwin S."/>
            <person name="Spatafora J."/>
            <person name="Crous P."/>
            <person name="Grigoriev I."/>
        </authorList>
    </citation>
    <scope>NUCLEOTIDE SEQUENCE</scope>
    <source>
        <strain evidence="2">CBS 123094</strain>
    </source>
</reference>
<keyword evidence="1" id="KW-0472">Membrane</keyword>
<dbReference type="AlphaFoldDB" id="A0A6A5X499"/>
<keyword evidence="1" id="KW-1133">Transmembrane helix</keyword>
<evidence type="ECO:0000256" key="1">
    <source>
        <dbReference type="SAM" id="Phobius"/>
    </source>
</evidence>
<protein>
    <submittedName>
        <fullName evidence="2">Uncharacterized protein</fullName>
    </submittedName>
</protein>
<feature type="transmembrane region" description="Helical" evidence="1">
    <location>
        <begin position="6"/>
        <end position="31"/>
    </location>
</feature>
<evidence type="ECO:0000313" key="2">
    <source>
        <dbReference type="EMBL" id="KAF2007762.1"/>
    </source>
</evidence>
<keyword evidence="1" id="KW-0812">Transmembrane</keyword>
<proteinExistence type="predicted"/>
<dbReference type="Proteomes" id="UP000799779">
    <property type="component" value="Unassembled WGS sequence"/>
</dbReference>
<accession>A0A6A5X499</accession>
<evidence type="ECO:0000313" key="3">
    <source>
        <dbReference type="Proteomes" id="UP000799779"/>
    </source>
</evidence>
<sequence length="90" mass="10646">MQSSFSFFFLFFLDISVSLSFAYVGSLRLRVEHNPRCRRRLGHWRRCYEKSVAIWSLQLLQALASASASLVCLFYGMWSIYQLWAYEHPV</sequence>
<dbReference type="EMBL" id="ML977556">
    <property type="protein sequence ID" value="KAF2007762.1"/>
    <property type="molecule type" value="Genomic_DNA"/>
</dbReference>
<feature type="transmembrane region" description="Helical" evidence="1">
    <location>
        <begin position="52"/>
        <end position="78"/>
    </location>
</feature>